<evidence type="ECO:0000313" key="3">
    <source>
        <dbReference type="Proteomes" id="UP000004394"/>
    </source>
</evidence>
<dbReference type="Proteomes" id="UP000004394">
    <property type="component" value="Unassembled WGS sequence"/>
</dbReference>
<organism evidence="2 3">
    <name type="scientific">Hoylesella marshii DSM 16973 = JCM 13450</name>
    <dbReference type="NCBI Taxonomy" id="862515"/>
    <lineage>
        <taxon>Bacteria</taxon>
        <taxon>Pseudomonadati</taxon>
        <taxon>Bacteroidota</taxon>
        <taxon>Bacteroidia</taxon>
        <taxon>Bacteroidales</taxon>
        <taxon>Prevotellaceae</taxon>
        <taxon>Hoylesella</taxon>
    </lineage>
</organism>
<dbReference type="STRING" id="862515.HMPREF0658_1047"/>
<feature type="region of interest" description="Disordered" evidence="1">
    <location>
        <begin position="31"/>
        <end position="51"/>
    </location>
</feature>
<reference evidence="2" key="1">
    <citation type="submission" date="2010-07" db="EMBL/GenBank/DDBJ databases">
        <authorList>
            <person name="Muzny D."/>
            <person name="Qin X."/>
            <person name="Deng J."/>
            <person name="Jiang H."/>
            <person name="Liu Y."/>
            <person name="Qu J."/>
            <person name="Song X.-Z."/>
            <person name="Zhang L."/>
            <person name="Thornton R."/>
            <person name="Coyle M."/>
            <person name="Francisco L."/>
            <person name="Jackson L."/>
            <person name="Javaid M."/>
            <person name="Korchina V."/>
            <person name="Kovar C."/>
            <person name="Mata R."/>
            <person name="Mathew T."/>
            <person name="Ngo R."/>
            <person name="Nguyen L."/>
            <person name="Nguyen N."/>
            <person name="Okwuonu G."/>
            <person name="Ongeri F."/>
            <person name="Pham C."/>
            <person name="Simmons D."/>
            <person name="Wilczek-Boney K."/>
            <person name="Hale W."/>
            <person name="Jakkamsetti A."/>
            <person name="Pham P."/>
            <person name="Ruth R."/>
            <person name="San Lucas F."/>
            <person name="Warren J."/>
            <person name="Zhang J."/>
            <person name="Zhao Z."/>
            <person name="Zhou C."/>
            <person name="Zhu D."/>
            <person name="Lee S."/>
            <person name="Bess C."/>
            <person name="Blankenburg K."/>
            <person name="Forbes L."/>
            <person name="Fu Q."/>
            <person name="Gubbala S."/>
            <person name="Hirani K."/>
            <person name="Jayaseelan J.C."/>
            <person name="Lara F."/>
            <person name="Munidasa M."/>
            <person name="Palculict T."/>
            <person name="Patil S."/>
            <person name="Pu L.-L."/>
            <person name="Saada N."/>
            <person name="Tang L."/>
            <person name="Weissenberger G."/>
            <person name="Zhu Y."/>
            <person name="Hemphill L."/>
            <person name="Shang Y."/>
            <person name="Youmans B."/>
            <person name="Ayvaz T."/>
            <person name="Ross M."/>
            <person name="Santibanez J."/>
            <person name="Aqrawi P."/>
            <person name="Gross S."/>
            <person name="Joshi V."/>
            <person name="Fowler G."/>
            <person name="Nazareth L."/>
            <person name="Reid J."/>
            <person name="Worley K."/>
            <person name="Petrosino J."/>
            <person name="Highlander S."/>
            <person name="Gibbs R."/>
        </authorList>
    </citation>
    <scope>NUCLEOTIDE SEQUENCE [LARGE SCALE GENOMIC DNA]</scope>
    <source>
        <strain evidence="2">DSM 16973</strain>
    </source>
</reference>
<evidence type="ECO:0000256" key="1">
    <source>
        <dbReference type="SAM" id="MobiDB-lite"/>
    </source>
</evidence>
<comment type="caution">
    <text evidence="2">The sequence shown here is derived from an EMBL/GenBank/DDBJ whole genome shotgun (WGS) entry which is preliminary data.</text>
</comment>
<evidence type="ECO:0000313" key="2">
    <source>
        <dbReference type="EMBL" id="EFM02059.1"/>
    </source>
</evidence>
<sequence length="51" mass="5944">MEDFFTCILSSRYLCLPLHARSSEVKKFSPRPIKDDGFTEDDRHILNKQSA</sequence>
<accession>E0NS96</accession>
<keyword evidence="3" id="KW-1185">Reference proteome</keyword>
<proteinExistence type="predicted"/>
<dbReference type="EMBL" id="AEEI01000034">
    <property type="protein sequence ID" value="EFM02059.1"/>
    <property type="molecule type" value="Genomic_DNA"/>
</dbReference>
<dbReference type="BioCyc" id="PMAR862515-HMP:GMOO-1064-MONOMER"/>
<gene>
    <name evidence="2" type="ORF">HMPREF0658_1047</name>
</gene>
<name>E0NS96_9BACT</name>
<dbReference type="HOGENOM" id="CLU_3102230_0_0_10"/>
<feature type="compositionally biased region" description="Basic and acidic residues" evidence="1">
    <location>
        <begin position="31"/>
        <end position="45"/>
    </location>
</feature>
<dbReference type="AlphaFoldDB" id="E0NS96"/>
<protein>
    <submittedName>
        <fullName evidence="2">Uncharacterized protein</fullName>
    </submittedName>
</protein>